<organism evidence="1 2">
    <name type="scientific">Thalassoglobus neptunius</name>
    <dbReference type="NCBI Taxonomy" id="1938619"/>
    <lineage>
        <taxon>Bacteria</taxon>
        <taxon>Pseudomonadati</taxon>
        <taxon>Planctomycetota</taxon>
        <taxon>Planctomycetia</taxon>
        <taxon>Planctomycetales</taxon>
        <taxon>Planctomycetaceae</taxon>
        <taxon>Thalassoglobus</taxon>
    </lineage>
</organism>
<protein>
    <submittedName>
        <fullName evidence="1">Uncharacterized protein</fullName>
    </submittedName>
</protein>
<keyword evidence="2" id="KW-1185">Reference proteome</keyword>
<proteinExistence type="predicted"/>
<evidence type="ECO:0000313" key="2">
    <source>
        <dbReference type="Proteomes" id="UP000317243"/>
    </source>
</evidence>
<dbReference type="EMBL" id="SIHI01000013">
    <property type="protein sequence ID" value="TWT51525.1"/>
    <property type="molecule type" value="Genomic_DNA"/>
</dbReference>
<gene>
    <name evidence="1" type="ORF">KOR42_35730</name>
</gene>
<dbReference type="Proteomes" id="UP000317243">
    <property type="component" value="Unassembled WGS sequence"/>
</dbReference>
<sequence>MNTAPPVVIWAAPNSPTFDSPVKAKKGELSESFPSLGFVNRTGGEDASTNRLPF</sequence>
<dbReference type="AlphaFoldDB" id="A0A5C5WMW9"/>
<evidence type="ECO:0000313" key="1">
    <source>
        <dbReference type="EMBL" id="TWT51525.1"/>
    </source>
</evidence>
<name>A0A5C5WMW9_9PLAN</name>
<comment type="caution">
    <text evidence="1">The sequence shown here is derived from an EMBL/GenBank/DDBJ whole genome shotgun (WGS) entry which is preliminary data.</text>
</comment>
<reference evidence="1 2" key="1">
    <citation type="submission" date="2019-02" db="EMBL/GenBank/DDBJ databases">
        <title>Deep-cultivation of Planctomycetes and their phenomic and genomic characterization uncovers novel biology.</title>
        <authorList>
            <person name="Wiegand S."/>
            <person name="Jogler M."/>
            <person name="Boedeker C."/>
            <person name="Pinto D."/>
            <person name="Vollmers J."/>
            <person name="Rivas-Marin E."/>
            <person name="Kohn T."/>
            <person name="Peeters S.H."/>
            <person name="Heuer A."/>
            <person name="Rast P."/>
            <person name="Oberbeckmann S."/>
            <person name="Bunk B."/>
            <person name="Jeske O."/>
            <person name="Meyerdierks A."/>
            <person name="Storesund J.E."/>
            <person name="Kallscheuer N."/>
            <person name="Luecker S."/>
            <person name="Lage O.M."/>
            <person name="Pohl T."/>
            <person name="Merkel B.J."/>
            <person name="Hornburger P."/>
            <person name="Mueller R.-W."/>
            <person name="Bruemmer F."/>
            <person name="Labrenz M."/>
            <person name="Spormann A.M."/>
            <person name="Op Den Camp H."/>
            <person name="Overmann J."/>
            <person name="Amann R."/>
            <person name="Jetten M.S.M."/>
            <person name="Mascher T."/>
            <person name="Medema M.H."/>
            <person name="Devos D.P."/>
            <person name="Kaster A.-K."/>
            <person name="Ovreas L."/>
            <person name="Rohde M."/>
            <person name="Galperin M.Y."/>
            <person name="Jogler C."/>
        </authorList>
    </citation>
    <scope>NUCLEOTIDE SEQUENCE [LARGE SCALE GENOMIC DNA]</scope>
    <source>
        <strain evidence="1 2">KOR42</strain>
    </source>
</reference>
<accession>A0A5C5WMW9</accession>